<evidence type="ECO:0000313" key="3">
    <source>
        <dbReference type="Proteomes" id="UP000326837"/>
    </source>
</evidence>
<protein>
    <submittedName>
        <fullName evidence="2">Uncharacterized protein</fullName>
    </submittedName>
</protein>
<organism evidence="2 3">
    <name type="scientific">Lacipirellula parvula</name>
    <dbReference type="NCBI Taxonomy" id="2650471"/>
    <lineage>
        <taxon>Bacteria</taxon>
        <taxon>Pseudomonadati</taxon>
        <taxon>Planctomycetota</taxon>
        <taxon>Planctomycetia</taxon>
        <taxon>Pirellulales</taxon>
        <taxon>Lacipirellulaceae</taxon>
        <taxon>Lacipirellula</taxon>
    </lineage>
</organism>
<dbReference type="EMBL" id="AP021861">
    <property type="protein sequence ID" value="BBO31945.1"/>
    <property type="molecule type" value="Genomic_DNA"/>
</dbReference>
<name>A0A5K7X6F6_9BACT</name>
<reference evidence="3" key="1">
    <citation type="submission" date="2019-10" db="EMBL/GenBank/DDBJ databases">
        <title>Lacipirellula parvula gen. nov., sp. nov., representing a lineage of planctomycetes widespread in freshwater anoxic habitats, and description of the family Lacipirellulaceae.</title>
        <authorList>
            <person name="Dedysh S.N."/>
            <person name="Kulichevskaya I.S."/>
            <person name="Beletsky A.V."/>
            <person name="Rakitin A.L."/>
            <person name="Mardanov A.V."/>
            <person name="Ivanova A.A."/>
            <person name="Saltykova V.X."/>
            <person name="Rijpstra W.I.C."/>
            <person name="Sinninghe Damste J.S."/>
            <person name="Ravin N.V."/>
        </authorList>
    </citation>
    <scope>NUCLEOTIDE SEQUENCE [LARGE SCALE GENOMIC DNA]</scope>
    <source>
        <strain evidence="3">PX69</strain>
    </source>
</reference>
<feature type="region of interest" description="Disordered" evidence="1">
    <location>
        <begin position="1"/>
        <end position="21"/>
    </location>
</feature>
<dbReference type="AlphaFoldDB" id="A0A5K7X6F6"/>
<sequence>MKSTGGVSVEAPPRGPAHPASFPNETALLEYCAAHLGAVDPLLAALVKAWPTMAPEQRDRLVAAVRAAAPAVVDIR</sequence>
<accession>A0A5K7X6F6</accession>
<dbReference type="KEGG" id="lpav:PLANPX_1557"/>
<evidence type="ECO:0000313" key="2">
    <source>
        <dbReference type="EMBL" id="BBO31945.1"/>
    </source>
</evidence>
<evidence type="ECO:0000256" key="1">
    <source>
        <dbReference type="SAM" id="MobiDB-lite"/>
    </source>
</evidence>
<proteinExistence type="predicted"/>
<dbReference type="Proteomes" id="UP000326837">
    <property type="component" value="Chromosome"/>
</dbReference>
<keyword evidence="3" id="KW-1185">Reference proteome</keyword>
<gene>
    <name evidence="2" type="ORF">PLANPX_1557</name>
</gene>